<reference evidence="14 15" key="1">
    <citation type="submission" date="2020-08" db="EMBL/GenBank/DDBJ databases">
        <authorList>
            <person name="Liu C."/>
            <person name="Sun Q."/>
        </authorList>
    </citation>
    <scope>NUCLEOTIDE SEQUENCE [LARGE SCALE GENOMIC DNA]</scope>
    <source>
        <strain evidence="14 15">NSJ-4</strain>
    </source>
</reference>
<evidence type="ECO:0000256" key="4">
    <source>
        <dbReference type="ARBA" id="ARBA00022840"/>
    </source>
</evidence>
<accession>A0A7G9FMN4</accession>
<evidence type="ECO:0000256" key="7">
    <source>
        <dbReference type="ARBA" id="ARBA00023235"/>
    </source>
</evidence>
<dbReference type="NCBIfam" id="TIGR01063">
    <property type="entry name" value="gyrA"/>
    <property type="match status" value="1"/>
</dbReference>
<comment type="subunit">
    <text evidence="9">Heterotetramer, composed of two GyrA and two GyrB chains. In the heterotetramer, GyrA contains the active site tyrosine that forms a transient covalent intermediate with DNA, while GyrB binds cofactors and catalyzes ATP hydrolysis.</text>
</comment>
<dbReference type="PANTHER" id="PTHR43493">
    <property type="entry name" value="DNA GYRASE/TOPOISOMERASE SUBUNIT A"/>
    <property type="match status" value="1"/>
</dbReference>
<comment type="miscellaneous">
    <text evidence="9">Few gyrases are as efficient as E.coli at forming negative supercoils. Not all organisms have 2 type II topoisomerases; in organisms with a single type II topoisomerase this enzyme also has to decatenate newly replicated chromosomes.</text>
</comment>
<evidence type="ECO:0000256" key="9">
    <source>
        <dbReference type="HAMAP-Rule" id="MF_01897"/>
    </source>
</evidence>
<dbReference type="GO" id="GO:0005694">
    <property type="term" value="C:chromosome"/>
    <property type="evidence" value="ECO:0007669"/>
    <property type="project" value="InterPro"/>
</dbReference>
<evidence type="ECO:0000256" key="10">
    <source>
        <dbReference type="PROSITE-ProRule" id="PRU01384"/>
    </source>
</evidence>
<keyword evidence="3 9" id="KW-0547">Nucleotide-binding</keyword>
<dbReference type="PANTHER" id="PTHR43493:SF5">
    <property type="entry name" value="DNA GYRASE SUBUNIT A, CHLOROPLASTIC_MITOCHONDRIAL"/>
    <property type="match status" value="1"/>
</dbReference>
<comment type="subcellular location">
    <subcellularLocation>
        <location evidence="9">Cytoplasm</location>
    </subcellularLocation>
</comment>
<feature type="region of interest" description="Disordered" evidence="12">
    <location>
        <begin position="815"/>
        <end position="851"/>
    </location>
</feature>
<dbReference type="NCBIfam" id="NF004043">
    <property type="entry name" value="PRK05560.1"/>
    <property type="match status" value="1"/>
</dbReference>
<keyword evidence="6 9" id="KW-0238">DNA-binding</keyword>
<keyword evidence="7 9" id="KW-0413">Isomerase</keyword>
<dbReference type="GO" id="GO:0006265">
    <property type="term" value="P:DNA topological change"/>
    <property type="evidence" value="ECO:0007669"/>
    <property type="project" value="UniProtKB-UniRule"/>
</dbReference>
<feature type="domain" description="Topo IIA-type catalytic" evidence="13">
    <location>
        <begin position="36"/>
        <end position="506"/>
    </location>
</feature>
<dbReference type="Pfam" id="PF03989">
    <property type="entry name" value="DNA_gyraseA_C"/>
    <property type="match status" value="6"/>
</dbReference>
<evidence type="ECO:0000256" key="1">
    <source>
        <dbReference type="ARBA" id="ARBA00000185"/>
    </source>
</evidence>
<dbReference type="CDD" id="cd00187">
    <property type="entry name" value="TOP4c"/>
    <property type="match status" value="1"/>
</dbReference>
<dbReference type="InterPro" id="IPR013758">
    <property type="entry name" value="Topo_IIA_A/C_ab"/>
</dbReference>
<feature type="short sequence motif" description="GyrA-box" evidence="9">
    <location>
        <begin position="533"/>
        <end position="539"/>
    </location>
</feature>
<feature type="compositionally biased region" description="Acidic residues" evidence="12">
    <location>
        <begin position="834"/>
        <end position="851"/>
    </location>
</feature>
<evidence type="ECO:0000313" key="14">
    <source>
        <dbReference type="EMBL" id="QNL99815.1"/>
    </source>
</evidence>
<dbReference type="PROSITE" id="PS52040">
    <property type="entry name" value="TOPO_IIA"/>
    <property type="match status" value="1"/>
</dbReference>
<dbReference type="HAMAP" id="MF_01897">
    <property type="entry name" value="GyrA"/>
    <property type="match status" value="1"/>
</dbReference>
<evidence type="ECO:0000256" key="5">
    <source>
        <dbReference type="ARBA" id="ARBA00023029"/>
    </source>
</evidence>
<dbReference type="Gene3D" id="2.120.10.90">
    <property type="entry name" value="DNA gyrase/topoisomerase IV, subunit A, C-terminal"/>
    <property type="match status" value="1"/>
</dbReference>
<dbReference type="InterPro" id="IPR013760">
    <property type="entry name" value="Topo_IIA-like_dom_sf"/>
</dbReference>
<sequence>MDDSTIFDKIHEVDLKKTMEESYIDYAMSVIAARALPDVRDGLKPVQRRILHSMVELNNGPDKPHRKCARIVGDTMGKYHPHGDSSIYEALVKLAQEWNTRYPLVDGHGNFGSVDGDGAAAMRYTEARLSKISMEMVADINKDTVDFVPNFDETEKEPVVLPSRYPNLLVNGTTGIAVGMATNIPPHNLREVVNAVVKIIDNRVNEDRETEIEEIMEIIKGPDFPTGASILGTAGINEAYRTGRGKIKVRAVSEIEPMANGKQRIVVTELPYMVNKAKLIQKIAELVKEKKIEGITALRDESSREGMRIVIELRKDCNANIVLNQLYKHTQMQDTFGVIMLALVDGQPMVLNLLEMLGYYIKHQEEVVTRRTKFDLNKAEDRAHILEGLLIALDNIDEVIQIIRSSKSVADAKLALIERFGLSDAQAQAIVDMRLRALTGLEREKLEKEYRELMELIKELKAILADEKLLLGVIKEEILIIATKYGDDRRTSIGIDMDDDITVEDLIPKENVVIAMTKLGYVKRMTINNFKSQNRGGKGIKGMQTIEDDFIENLFMTTTHHYIMFFTNQGRVYRLKTYEIPESGRTARGTAIVNLLQLQPDEVITAVIPIREYHEGRYLIMATKNGMIKKTKITEYANVRKSGLAAITLKEGDELIEVKATNNTKDIILITKQGMCIRFNEKEVRSTGRTSMGVIGMSVAGDDEVIGMQLDTQGEALLIVSENGLGKRTLVEEFTPQHRGGKGVKCYKITDKSGTVVGFKAVNDDNEIMLITNQGIVIRLLCKDISILGRITTGVKLINMDLESDITVASIAKVRQKSADESESLEMMEREMNEADNEEGNVEEPESPEDK</sequence>
<evidence type="ECO:0000256" key="8">
    <source>
        <dbReference type="ARBA" id="ARBA00063644"/>
    </source>
</evidence>
<dbReference type="NCBIfam" id="NF004044">
    <property type="entry name" value="PRK05561.1"/>
    <property type="match status" value="1"/>
</dbReference>
<dbReference type="Gene3D" id="3.90.199.10">
    <property type="entry name" value="Topoisomerase II, domain 5"/>
    <property type="match status" value="1"/>
</dbReference>
<dbReference type="InterPro" id="IPR050220">
    <property type="entry name" value="Type_II_DNA_Topoisomerases"/>
</dbReference>
<feature type="active site" description="O-(5'-phospho-DNA)-tyrosine intermediate" evidence="9 10">
    <location>
        <position position="124"/>
    </location>
</feature>
<keyword evidence="11" id="KW-0175">Coiled coil</keyword>
<dbReference type="AlphaFoldDB" id="A0A7G9FMN4"/>
<keyword evidence="4 9" id="KW-0067">ATP-binding</keyword>
<dbReference type="InterPro" id="IPR006691">
    <property type="entry name" value="GyrA/parC_rep"/>
</dbReference>
<dbReference type="FunFam" id="1.10.268.10:FF:000001">
    <property type="entry name" value="DNA gyrase subunit A"/>
    <property type="match status" value="1"/>
</dbReference>
<evidence type="ECO:0000256" key="11">
    <source>
        <dbReference type="SAM" id="Coils"/>
    </source>
</evidence>
<dbReference type="InterPro" id="IPR005743">
    <property type="entry name" value="GyrA"/>
</dbReference>
<gene>
    <name evidence="9 14" type="primary">gyrA</name>
    <name evidence="14" type="ORF">H9Q76_00435</name>
</gene>
<evidence type="ECO:0000256" key="6">
    <source>
        <dbReference type="ARBA" id="ARBA00023125"/>
    </source>
</evidence>
<dbReference type="SMART" id="SM00434">
    <property type="entry name" value="TOP4c"/>
    <property type="match status" value="1"/>
</dbReference>
<dbReference type="GO" id="GO:0005524">
    <property type="term" value="F:ATP binding"/>
    <property type="evidence" value="ECO:0007669"/>
    <property type="project" value="UniProtKB-UniRule"/>
</dbReference>
<dbReference type="EC" id="5.6.2.2" evidence="9"/>
<dbReference type="SUPFAM" id="SSF101904">
    <property type="entry name" value="GyrA/ParC C-terminal domain-like"/>
    <property type="match status" value="1"/>
</dbReference>
<dbReference type="InterPro" id="IPR002205">
    <property type="entry name" value="Topo_IIA_dom_A"/>
</dbReference>
<evidence type="ECO:0000259" key="13">
    <source>
        <dbReference type="PROSITE" id="PS52040"/>
    </source>
</evidence>
<dbReference type="Proteomes" id="UP000515819">
    <property type="component" value="Chromosome"/>
</dbReference>
<dbReference type="SUPFAM" id="SSF56719">
    <property type="entry name" value="Type II DNA topoisomerase"/>
    <property type="match status" value="1"/>
</dbReference>
<keyword evidence="5 9" id="KW-0799">Topoisomerase</keyword>
<comment type="function">
    <text evidence="9">A type II topoisomerase that negatively supercoils closed circular double-stranded (ds) DNA in an ATP-dependent manner to modulate DNA topology and maintain chromosomes in an underwound state. Negative supercoiling favors strand separation, and DNA replication, transcription, recombination and repair, all of which involve strand separation. Also able to catalyze the interconversion of other topological isomers of dsDNA rings, including catenanes and knotted rings. Type II topoisomerases break and join 2 DNA strands simultaneously in an ATP-dependent manner.</text>
</comment>
<feature type="coiled-coil region" evidence="11">
    <location>
        <begin position="443"/>
        <end position="470"/>
    </location>
</feature>
<comment type="subunit">
    <text evidence="8">Heterotetramer composed of ParC and ParE.</text>
</comment>
<comment type="similarity">
    <text evidence="2 9">Belongs to the type II topoisomerase GyrA/ParC subunit family.</text>
</comment>
<dbReference type="Pfam" id="PF00521">
    <property type="entry name" value="DNA_topoisoIV"/>
    <property type="match status" value="1"/>
</dbReference>
<dbReference type="Gene3D" id="3.30.1360.40">
    <property type="match status" value="1"/>
</dbReference>
<dbReference type="GO" id="GO:0009330">
    <property type="term" value="C:DNA topoisomerase type II (double strand cut, ATP-hydrolyzing) complex"/>
    <property type="evidence" value="ECO:0007669"/>
    <property type="project" value="TreeGrafter"/>
</dbReference>
<evidence type="ECO:0000256" key="2">
    <source>
        <dbReference type="ARBA" id="ARBA00008263"/>
    </source>
</evidence>
<keyword evidence="15" id="KW-1185">Reference proteome</keyword>
<dbReference type="GO" id="GO:0006261">
    <property type="term" value="P:DNA-templated DNA replication"/>
    <property type="evidence" value="ECO:0007669"/>
    <property type="project" value="UniProtKB-UniRule"/>
</dbReference>
<organism evidence="14 15">
    <name type="scientific">Wujia chipingensis</name>
    <dbReference type="NCBI Taxonomy" id="2763670"/>
    <lineage>
        <taxon>Bacteria</taxon>
        <taxon>Bacillati</taxon>
        <taxon>Bacillota</taxon>
        <taxon>Clostridia</taxon>
        <taxon>Lachnospirales</taxon>
        <taxon>Lachnospiraceae</taxon>
        <taxon>Wujia</taxon>
    </lineage>
</organism>
<name>A0A7G9FMN4_9FIRM</name>
<evidence type="ECO:0000256" key="3">
    <source>
        <dbReference type="ARBA" id="ARBA00022741"/>
    </source>
</evidence>
<dbReference type="FunFam" id="3.30.1360.40:FF:000002">
    <property type="entry name" value="DNA gyrase subunit A"/>
    <property type="match status" value="1"/>
</dbReference>
<dbReference type="GO" id="GO:0003677">
    <property type="term" value="F:DNA binding"/>
    <property type="evidence" value="ECO:0007669"/>
    <property type="project" value="UniProtKB-UniRule"/>
</dbReference>
<evidence type="ECO:0000256" key="12">
    <source>
        <dbReference type="SAM" id="MobiDB-lite"/>
    </source>
</evidence>
<protein>
    <recommendedName>
        <fullName evidence="9">DNA gyrase subunit A</fullName>
        <ecNumber evidence="9">5.6.2.2</ecNumber>
    </recommendedName>
</protein>
<dbReference type="FunFam" id="3.90.199.10:FF:000001">
    <property type="entry name" value="DNA gyrase subunit A"/>
    <property type="match status" value="1"/>
</dbReference>
<evidence type="ECO:0000313" key="15">
    <source>
        <dbReference type="Proteomes" id="UP000515819"/>
    </source>
</evidence>
<proteinExistence type="inferred from homology"/>
<dbReference type="RefSeq" id="WP_196020623.1">
    <property type="nucleotide sequence ID" value="NZ_CP060632.1"/>
</dbReference>
<dbReference type="InterPro" id="IPR013757">
    <property type="entry name" value="Topo_IIA_A_a_sf"/>
</dbReference>
<dbReference type="KEGG" id="wcp:H9Q76_00435"/>
<keyword evidence="9" id="KW-0963">Cytoplasm</keyword>
<dbReference type="GO" id="GO:0005737">
    <property type="term" value="C:cytoplasm"/>
    <property type="evidence" value="ECO:0007669"/>
    <property type="project" value="UniProtKB-SubCell"/>
</dbReference>
<dbReference type="GO" id="GO:0034335">
    <property type="term" value="F:DNA negative supercoiling activity"/>
    <property type="evidence" value="ECO:0007669"/>
    <property type="project" value="UniProtKB-ARBA"/>
</dbReference>
<dbReference type="FunFam" id="2.120.10.90:FF:000005">
    <property type="entry name" value="DNA topoisomerase 4 subunit A"/>
    <property type="match status" value="1"/>
</dbReference>
<dbReference type="Gene3D" id="1.10.268.10">
    <property type="entry name" value="Topoisomerase, domain 3"/>
    <property type="match status" value="1"/>
</dbReference>
<dbReference type="InterPro" id="IPR035516">
    <property type="entry name" value="Gyrase/topoIV_suA_C"/>
</dbReference>
<dbReference type="EMBL" id="CP060632">
    <property type="protein sequence ID" value="QNL99815.1"/>
    <property type="molecule type" value="Genomic_DNA"/>
</dbReference>
<comment type="catalytic activity">
    <reaction evidence="1 9 10">
        <text>ATP-dependent breakage, passage and rejoining of double-stranded DNA.</text>
        <dbReference type="EC" id="5.6.2.2"/>
    </reaction>
</comment>